<keyword evidence="2" id="KW-1185">Reference proteome</keyword>
<proteinExistence type="predicted"/>
<evidence type="ECO:0000313" key="1">
    <source>
        <dbReference type="EMBL" id="KAF5198094.1"/>
    </source>
</evidence>
<reference evidence="1 2" key="1">
    <citation type="submission" date="2020-06" db="EMBL/GenBank/DDBJ databases">
        <title>Transcriptomic and genomic resources for Thalictrum thalictroides and T. hernandezii: Facilitating candidate gene discovery in an emerging model plant lineage.</title>
        <authorList>
            <person name="Arias T."/>
            <person name="Riano-Pachon D.M."/>
            <person name="Di Stilio V.S."/>
        </authorList>
    </citation>
    <scope>NUCLEOTIDE SEQUENCE [LARGE SCALE GENOMIC DNA]</scope>
    <source>
        <strain evidence="2">cv. WT478/WT964</strain>
        <tissue evidence="1">Leaves</tissue>
    </source>
</reference>
<feature type="non-terminal residue" evidence="1">
    <location>
        <position position="66"/>
    </location>
</feature>
<dbReference type="EMBL" id="JABWDY010013745">
    <property type="protein sequence ID" value="KAF5198094.1"/>
    <property type="molecule type" value="Genomic_DNA"/>
</dbReference>
<evidence type="ECO:0000313" key="2">
    <source>
        <dbReference type="Proteomes" id="UP000554482"/>
    </source>
</evidence>
<organism evidence="1 2">
    <name type="scientific">Thalictrum thalictroides</name>
    <name type="common">Rue-anemone</name>
    <name type="synonym">Anemone thalictroides</name>
    <dbReference type="NCBI Taxonomy" id="46969"/>
    <lineage>
        <taxon>Eukaryota</taxon>
        <taxon>Viridiplantae</taxon>
        <taxon>Streptophyta</taxon>
        <taxon>Embryophyta</taxon>
        <taxon>Tracheophyta</taxon>
        <taxon>Spermatophyta</taxon>
        <taxon>Magnoliopsida</taxon>
        <taxon>Ranunculales</taxon>
        <taxon>Ranunculaceae</taxon>
        <taxon>Thalictroideae</taxon>
        <taxon>Thalictrum</taxon>
    </lineage>
</organism>
<dbReference type="AlphaFoldDB" id="A0A7J6WL51"/>
<name>A0A7J6WL51_THATH</name>
<accession>A0A7J6WL51</accession>
<gene>
    <name evidence="1" type="ORF">FRX31_012319</name>
</gene>
<protein>
    <submittedName>
        <fullName evidence="1">Uncharacterized protein</fullName>
    </submittedName>
</protein>
<comment type="caution">
    <text evidence="1">The sequence shown here is derived from an EMBL/GenBank/DDBJ whole genome shotgun (WGS) entry which is preliminary data.</text>
</comment>
<sequence>MKKSTEALKVLISIGLENMTTLNQNEIKAILDDPVTTLNQNEIKAILDDPVTTETIHEFNSGIMKA</sequence>
<dbReference type="Proteomes" id="UP000554482">
    <property type="component" value="Unassembled WGS sequence"/>
</dbReference>